<name>A0AAV0P0F0_9ROSI</name>
<evidence type="ECO:0000256" key="1">
    <source>
        <dbReference type="SAM" id="MobiDB-lite"/>
    </source>
</evidence>
<comment type="caution">
    <text evidence="2">The sequence shown here is derived from an EMBL/GenBank/DDBJ whole genome shotgun (WGS) entry which is preliminary data.</text>
</comment>
<gene>
    <name evidence="2" type="ORF">LITE_LOCUS36261</name>
</gene>
<feature type="region of interest" description="Disordered" evidence="1">
    <location>
        <begin position="21"/>
        <end position="51"/>
    </location>
</feature>
<dbReference type="AlphaFoldDB" id="A0AAV0P0F0"/>
<reference evidence="2" key="1">
    <citation type="submission" date="2022-08" db="EMBL/GenBank/DDBJ databases">
        <authorList>
            <person name="Gutierrez-Valencia J."/>
        </authorList>
    </citation>
    <scope>NUCLEOTIDE SEQUENCE</scope>
</reference>
<sequence length="51" mass="5665">MVKIKELPTSKEVYLCTIEDPQRGKERTKKTGGASAVAGGPWPPREFQGYE</sequence>
<dbReference type="Proteomes" id="UP001154282">
    <property type="component" value="Unassembled WGS sequence"/>
</dbReference>
<evidence type="ECO:0000313" key="2">
    <source>
        <dbReference type="EMBL" id="CAI0464623.1"/>
    </source>
</evidence>
<protein>
    <submittedName>
        <fullName evidence="2">Uncharacterized protein</fullName>
    </submittedName>
</protein>
<keyword evidence="3" id="KW-1185">Reference proteome</keyword>
<proteinExistence type="predicted"/>
<dbReference type="EMBL" id="CAMGYJ010000008">
    <property type="protein sequence ID" value="CAI0464623.1"/>
    <property type="molecule type" value="Genomic_DNA"/>
</dbReference>
<organism evidence="2 3">
    <name type="scientific">Linum tenue</name>
    <dbReference type="NCBI Taxonomy" id="586396"/>
    <lineage>
        <taxon>Eukaryota</taxon>
        <taxon>Viridiplantae</taxon>
        <taxon>Streptophyta</taxon>
        <taxon>Embryophyta</taxon>
        <taxon>Tracheophyta</taxon>
        <taxon>Spermatophyta</taxon>
        <taxon>Magnoliopsida</taxon>
        <taxon>eudicotyledons</taxon>
        <taxon>Gunneridae</taxon>
        <taxon>Pentapetalae</taxon>
        <taxon>rosids</taxon>
        <taxon>fabids</taxon>
        <taxon>Malpighiales</taxon>
        <taxon>Linaceae</taxon>
        <taxon>Linum</taxon>
    </lineage>
</organism>
<accession>A0AAV0P0F0</accession>
<evidence type="ECO:0000313" key="3">
    <source>
        <dbReference type="Proteomes" id="UP001154282"/>
    </source>
</evidence>